<sequence length="302" mass="32338">MRLPTFEQRAHDMPTQIRQTRRPGRSVVVTGAGRGLGREIALGLAAKRYIVFGTANSSQEAEDLRRASNGRVSLAVCDLKNAEPVSAWAAGVSEAIGASGLDILINNTTHLSPGPLELLPLEEIRQGFEVNVFGGLAVINAFLPALRMAHGRIVQISSWTADTPRHFDGVSGASQAAMEAFSAAYRAELKPFGIDVIVASMSDLEAAGSRATAALAQIDHSMTAAQRKLYGKRLRVCMEKLAGSAAQGEPTTVAARVVELSIQRHVPPRSSIDRDAEHMMRAIREQTDAELDALQIQLAGPN</sequence>
<dbReference type="Gene3D" id="3.40.50.720">
    <property type="entry name" value="NAD(P)-binding Rossmann-like Domain"/>
    <property type="match status" value="1"/>
</dbReference>
<name>A0A1M6XQF6_9BURK</name>
<dbReference type="PANTHER" id="PTHR43313:SF1">
    <property type="entry name" value="3BETA-HYDROXYSTEROID DEHYDROGENASE DHS-16"/>
    <property type="match status" value="1"/>
</dbReference>
<dbReference type="PANTHER" id="PTHR43313">
    <property type="entry name" value="SHORT-CHAIN DEHYDROGENASE/REDUCTASE FAMILY 9C"/>
    <property type="match status" value="1"/>
</dbReference>
<dbReference type="InterPro" id="IPR036291">
    <property type="entry name" value="NAD(P)-bd_dom_sf"/>
</dbReference>
<evidence type="ECO:0000313" key="2">
    <source>
        <dbReference type="Proteomes" id="UP000184395"/>
    </source>
</evidence>
<gene>
    <name evidence="1" type="ORF">SAMN05192548_105829</name>
</gene>
<dbReference type="EMBL" id="FRAB01000058">
    <property type="protein sequence ID" value="SHL08201.1"/>
    <property type="molecule type" value="Genomic_DNA"/>
</dbReference>
<accession>A0A1M6XQF6</accession>
<dbReference type="GO" id="GO:0008202">
    <property type="term" value="P:steroid metabolic process"/>
    <property type="evidence" value="ECO:0007669"/>
    <property type="project" value="TreeGrafter"/>
</dbReference>
<dbReference type="PRINTS" id="PR00081">
    <property type="entry name" value="GDHRDH"/>
</dbReference>
<dbReference type="Pfam" id="PF00106">
    <property type="entry name" value="adh_short"/>
    <property type="match status" value="1"/>
</dbReference>
<dbReference type="GO" id="GO:0016491">
    <property type="term" value="F:oxidoreductase activity"/>
    <property type="evidence" value="ECO:0007669"/>
    <property type="project" value="TreeGrafter"/>
</dbReference>
<dbReference type="InterPro" id="IPR002347">
    <property type="entry name" value="SDR_fam"/>
</dbReference>
<dbReference type="AlphaFoldDB" id="A0A1M6XQF6"/>
<dbReference type="SUPFAM" id="SSF51735">
    <property type="entry name" value="NAD(P)-binding Rossmann-fold domains"/>
    <property type="match status" value="1"/>
</dbReference>
<dbReference type="Proteomes" id="UP000184395">
    <property type="component" value="Unassembled WGS sequence"/>
</dbReference>
<dbReference type="STRING" id="169427.SAMN05192548_105829"/>
<reference evidence="1 2" key="1">
    <citation type="submission" date="2016-11" db="EMBL/GenBank/DDBJ databases">
        <authorList>
            <person name="Jaros S."/>
            <person name="Januszkiewicz K."/>
            <person name="Wedrychowicz H."/>
        </authorList>
    </citation>
    <scope>NUCLEOTIDE SEQUENCE [LARGE SCALE GENOMIC DNA]</scope>
    <source>
        <strain evidence="1 2">LMG 20594</strain>
    </source>
</reference>
<organism evidence="1 2">
    <name type="scientific">Paraburkholderia terricola</name>
    <dbReference type="NCBI Taxonomy" id="169427"/>
    <lineage>
        <taxon>Bacteria</taxon>
        <taxon>Pseudomonadati</taxon>
        <taxon>Pseudomonadota</taxon>
        <taxon>Betaproteobacteria</taxon>
        <taxon>Burkholderiales</taxon>
        <taxon>Burkholderiaceae</taxon>
        <taxon>Paraburkholderia</taxon>
    </lineage>
</organism>
<protein>
    <submittedName>
        <fullName evidence="1">Short chain dehydrogenase</fullName>
    </submittedName>
</protein>
<evidence type="ECO:0000313" key="1">
    <source>
        <dbReference type="EMBL" id="SHL08201.1"/>
    </source>
</evidence>
<proteinExistence type="predicted"/>